<dbReference type="InterPro" id="IPR050638">
    <property type="entry name" value="AA-Vitamin_Transporters"/>
</dbReference>
<dbReference type="InterPro" id="IPR000620">
    <property type="entry name" value="EamA_dom"/>
</dbReference>
<evidence type="ECO:0000313" key="8">
    <source>
        <dbReference type="Proteomes" id="UP000233458"/>
    </source>
</evidence>
<comment type="subcellular location">
    <subcellularLocation>
        <location evidence="1">Membrane</location>
        <topology evidence="1">Multi-pass membrane protein</topology>
    </subcellularLocation>
</comment>
<feature type="transmembrane region" description="Helical" evidence="5">
    <location>
        <begin position="201"/>
        <end position="223"/>
    </location>
</feature>
<feature type="transmembrane region" description="Helical" evidence="5">
    <location>
        <begin position="138"/>
        <end position="158"/>
    </location>
</feature>
<proteinExistence type="predicted"/>
<keyword evidence="3 5" id="KW-1133">Transmembrane helix</keyword>
<feature type="domain" description="EamA" evidence="6">
    <location>
        <begin position="142"/>
        <end position="277"/>
    </location>
</feature>
<dbReference type="EMBL" id="CP024199">
    <property type="protein sequence ID" value="AUG53777.1"/>
    <property type="molecule type" value="Genomic_DNA"/>
</dbReference>
<keyword evidence="8" id="KW-1185">Reference proteome</keyword>
<feature type="domain" description="EamA" evidence="6">
    <location>
        <begin position="4"/>
        <end position="130"/>
    </location>
</feature>
<evidence type="ECO:0000256" key="5">
    <source>
        <dbReference type="SAM" id="Phobius"/>
    </source>
</evidence>
<gene>
    <name evidence="7" type="ORF">CSC3H3_14440</name>
</gene>
<feature type="transmembrane region" description="Helical" evidence="5">
    <location>
        <begin position="30"/>
        <end position="49"/>
    </location>
</feature>
<evidence type="ECO:0000256" key="1">
    <source>
        <dbReference type="ARBA" id="ARBA00004141"/>
    </source>
</evidence>
<name>A0ABN5FHG0_9PROT</name>
<evidence type="ECO:0000256" key="3">
    <source>
        <dbReference type="ARBA" id="ARBA00022989"/>
    </source>
</evidence>
<keyword evidence="2 5" id="KW-0812">Transmembrane</keyword>
<evidence type="ECO:0000259" key="6">
    <source>
        <dbReference type="Pfam" id="PF00892"/>
    </source>
</evidence>
<dbReference type="RefSeq" id="WP_101285268.1">
    <property type="nucleotide sequence ID" value="NZ_CP024199.1"/>
</dbReference>
<feature type="transmembrane region" description="Helical" evidence="5">
    <location>
        <begin position="260"/>
        <end position="278"/>
    </location>
</feature>
<feature type="transmembrane region" description="Helical" evidence="5">
    <location>
        <begin position="88"/>
        <end position="107"/>
    </location>
</feature>
<evidence type="ECO:0000313" key="7">
    <source>
        <dbReference type="EMBL" id="AUG53777.1"/>
    </source>
</evidence>
<feature type="transmembrane region" description="Helical" evidence="5">
    <location>
        <begin position="235"/>
        <end position="254"/>
    </location>
</feature>
<dbReference type="InterPro" id="IPR037185">
    <property type="entry name" value="EmrE-like"/>
</dbReference>
<dbReference type="SUPFAM" id="SSF103481">
    <property type="entry name" value="Multidrug resistance efflux transporter EmrE"/>
    <property type="match status" value="2"/>
</dbReference>
<feature type="transmembrane region" description="Helical" evidence="5">
    <location>
        <begin position="170"/>
        <end position="189"/>
    </location>
</feature>
<accession>A0ABN5FHG0</accession>
<sequence length="290" mass="31411">MPLKAALLSLSVAIIWGINMLTVKGAVSEIPPVMLTAMRFAAVAILLVPFTKIPRDKLPKLALLSVVFGTGHFGVLFFALSMLDAGPVAIIILLGVPFSSMLATYFFNDRLGWKRLLGMTLAFIGVTLMFWDPSMTHLQGPLLLVVFAALMWAAANVLIKKLGDIDTFELNGWMGLMAAPQLLVLSFILEPGAIDAVMNASWVAWANLSFTVIMSSIVAYGSWYYLLKTYDVNQVVPWSLLAPVISVSGSILVFGEAISTFKIIGGLTVLAGVAVIMFRKPPQNQEQGMD</sequence>
<dbReference type="Gene3D" id="1.10.3730.20">
    <property type="match status" value="1"/>
</dbReference>
<dbReference type="Pfam" id="PF00892">
    <property type="entry name" value="EamA"/>
    <property type="match status" value="2"/>
</dbReference>
<protein>
    <submittedName>
        <fullName evidence="7">Multidrug transporter</fullName>
    </submittedName>
</protein>
<organism evidence="7 8">
    <name type="scientific">Thalassospira marina</name>
    <dbReference type="NCBI Taxonomy" id="2048283"/>
    <lineage>
        <taxon>Bacteria</taxon>
        <taxon>Pseudomonadati</taxon>
        <taxon>Pseudomonadota</taxon>
        <taxon>Alphaproteobacteria</taxon>
        <taxon>Rhodospirillales</taxon>
        <taxon>Thalassospiraceae</taxon>
        <taxon>Thalassospira</taxon>
    </lineage>
</organism>
<feature type="transmembrane region" description="Helical" evidence="5">
    <location>
        <begin position="116"/>
        <end position="132"/>
    </location>
</feature>
<dbReference type="Proteomes" id="UP000233458">
    <property type="component" value="Chromosome"/>
</dbReference>
<evidence type="ECO:0000256" key="2">
    <source>
        <dbReference type="ARBA" id="ARBA00022692"/>
    </source>
</evidence>
<dbReference type="PANTHER" id="PTHR32322:SF9">
    <property type="entry name" value="AMINO-ACID METABOLITE EFFLUX PUMP-RELATED"/>
    <property type="match status" value="1"/>
</dbReference>
<evidence type="ECO:0000256" key="4">
    <source>
        <dbReference type="ARBA" id="ARBA00023136"/>
    </source>
</evidence>
<dbReference type="PANTHER" id="PTHR32322">
    <property type="entry name" value="INNER MEMBRANE TRANSPORTER"/>
    <property type="match status" value="1"/>
</dbReference>
<keyword evidence="4 5" id="KW-0472">Membrane</keyword>
<reference evidence="7 8" key="1">
    <citation type="submission" date="2017-10" db="EMBL/GenBank/DDBJ databases">
        <title>Biodiversity and function of Thalassospira species in the particle-attached aromatic-hydrocarbon-degrading consortia from the surface seawater of the China South Sea.</title>
        <authorList>
            <person name="Dong C."/>
            <person name="Liu R."/>
            <person name="Shao Z."/>
        </authorList>
    </citation>
    <scope>NUCLEOTIDE SEQUENCE [LARGE SCALE GENOMIC DNA]</scope>
    <source>
        <strain evidence="7 8">CSC3H3</strain>
    </source>
</reference>
<feature type="transmembrane region" description="Helical" evidence="5">
    <location>
        <begin position="61"/>
        <end position="82"/>
    </location>
</feature>